<dbReference type="EMBL" id="MG696114">
    <property type="protein sequence ID" value="AUM58528.1"/>
    <property type="molecule type" value="Genomic_DNA"/>
</dbReference>
<protein>
    <submittedName>
        <fullName evidence="1">Uncharacterized protein</fullName>
    </submittedName>
</protein>
<evidence type="ECO:0000313" key="2">
    <source>
        <dbReference type="Proteomes" id="UP000240538"/>
    </source>
</evidence>
<keyword evidence="2" id="KW-1185">Reference proteome</keyword>
<reference evidence="1 2" key="1">
    <citation type="submission" date="2017-12" db="EMBL/GenBank/DDBJ databases">
        <title>Complete genome sequence and characterization of bacteriophage phiP4-3 infecting Proteus pennea.</title>
        <authorList>
            <person name="He Y."/>
            <person name="Yang H."/>
        </authorList>
    </citation>
    <scope>NUCLEOTIDE SEQUENCE [LARGE SCALE GENOMIC DNA]</scope>
</reference>
<sequence length="54" mass="6289">MILNEAKGAFGNSDKLYNLAWVQHKNAIALYVNKKFYGFVKDINDTNPYMYEVK</sequence>
<name>A0A2I6PFM6_9CAUD</name>
<proteinExistence type="predicted"/>
<gene>
    <name evidence="1" type="ORF">phiP43_169</name>
</gene>
<evidence type="ECO:0000313" key="1">
    <source>
        <dbReference type="EMBL" id="AUM58528.1"/>
    </source>
</evidence>
<dbReference type="Proteomes" id="UP000240538">
    <property type="component" value="Segment"/>
</dbReference>
<organism evidence="1 2">
    <name type="scientific">Proteus phage phiP4-3</name>
    <dbReference type="NCBI Taxonomy" id="2065203"/>
    <lineage>
        <taxon>Viruses</taxon>
        <taxon>Duplodnaviria</taxon>
        <taxon>Heunggongvirae</taxon>
        <taxon>Uroviricota</taxon>
        <taxon>Caudoviricetes</taxon>
        <taxon>Pantevenvirales</taxon>
        <taxon>Straboviridae</taxon>
        <taxon>Bragavirus</taxon>
        <taxon>Bragavirus p43</taxon>
    </lineage>
</organism>
<accession>A0A2I6PFM6</accession>